<evidence type="ECO:0000256" key="1">
    <source>
        <dbReference type="SAM" id="MobiDB-lite"/>
    </source>
</evidence>
<reference evidence="2" key="1">
    <citation type="submission" date="2020-06" db="EMBL/GenBank/DDBJ databases">
        <authorList>
            <consortium name="Plant Systems Biology data submission"/>
        </authorList>
    </citation>
    <scope>NUCLEOTIDE SEQUENCE</scope>
    <source>
        <strain evidence="2">D6</strain>
    </source>
</reference>
<sequence>MSKFVDQAVEVYRNVPDWGEMYFSKKDCLVAVGMAEEAAESESNQRQMRRQLKGLEQAHGPPYHPNNEEENTMRAVYLASLITVNPTTGKKASLTFVMQVAGFPAASSGPGKDHMRVSRRWGTAKKKKQVLDSLPTQASASTNKRPPVPPQATAKARAPQAKAKAPSNVAVKPPRVVHLSDDDSSDAPSILSPLSSASTSGSVNRKESAVTTEKEFEIYNTPPIFDYSETMPPPFTDPLSDVSSLASSSNISFKNAKQRPKNINSAISHLTTSQTHRRTTQAAQVERQTERELENIRKSMYKAGTVIYKSRIG</sequence>
<feature type="compositionally biased region" description="Low complexity" evidence="1">
    <location>
        <begin position="151"/>
        <end position="166"/>
    </location>
</feature>
<feature type="compositionally biased region" description="Low complexity" evidence="1">
    <location>
        <begin position="186"/>
        <end position="202"/>
    </location>
</feature>
<organism evidence="2 3">
    <name type="scientific">Seminavis robusta</name>
    <dbReference type="NCBI Taxonomy" id="568900"/>
    <lineage>
        <taxon>Eukaryota</taxon>
        <taxon>Sar</taxon>
        <taxon>Stramenopiles</taxon>
        <taxon>Ochrophyta</taxon>
        <taxon>Bacillariophyta</taxon>
        <taxon>Bacillariophyceae</taxon>
        <taxon>Bacillariophycidae</taxon>
        <taxon>Naviculales</taxon>
        <taxon>Naviculaceae</taxon>
        <taxon>Seminavis</taxon>
    </lineage>
</organism>
<feature type="compositionally biased region" description="Polar residues" evidence="1">
    <location>
        <begin position="134"/>
        <end position="144"/>
    </location>
</feature>
<gene>
    <name evidence="2" type="ORF">SEMRO_1113_G242640.1</name>
</gene>
<evidence type="ECO:0000313" key="3">
    <source>
        <dbReference type="Proteomes" id="UP001153069"/>
    </source>
</evidence>
<keyword evidence="3" id="KW-1185">Reference proteome</keyword>
<comment type="caution">
    <text evidence="2">The sequence shown here is derived from an EMBL/GenBank/DDBJ whole genome shotgun (WGS) entry which is preliminary data.</text>
</comment>
<proteinExistence type="predicted"/>
<feature type="compositionally biased region" description="Basic residues" evidence="1">
    <location>
        <begin position="117"/>
        <end position="128"/>
    </location>
</feature>
<protein>
    <submittedName>
        <fullName evidence="2">Uncharacterized protein</fullName>
    </submittedName>
</protein>
<dbReference type="AlphaFoldDB" id="A0A9N8EFL2"/>
<name>A0A9N8EFL2_9STRA</name>
<dbReference type="Proteomes" id="UP001153069">
    <property type="component" value="Unassembled WGS sequence"/>
</dbReference>
<accession>A0A9N8EFL2</accession>
<dbReference type="EMBL" id="CAICTM010001111">
    <property type="protein sequence ID" value="CAB9520551.1"/>
    <property type="molecule type" value="Genomic_DNA"/>
</dbReference>
<evidence type="ECO:0000313" key="2">
    <source>
        <dbReference type="EMBL" id="CAB9520551.1"/>
    </source>
</evidence>
<feature type="region of interest" description="Disordered" evidence="1">
    <location>
        <begin position="105"/>
        <end position="210"/>
    </location>
</feature>